<evidence type="ECO:0000256" key="1">
    <source>
        <dbReference type="SAM" id="Phobius"/>
    </source>
</evidence>
<dbReference type="Proteomes" id="UP000078486">
    <property type="component" value="Unassembled WGS sequence"/>
</dbReference>
<dbReference type="STRING" id="1184151.AW736_06575"/>
<dbReference type="Pfam" id="PF16149">
    <property type="entry name" value="DUF4857"/>
    <property type="match status" value="1"/>
</dbReference>
<organism evidence="2 3">
    <name type="scientific">Termitidicoccus mucosus</name>
    <dbReference type="NCBI Taxonomy" id="1184151"/>
    <lineage>
        <taxon>Bacteria</taxon>
        <taxon>Pseudomonadati</taxon>
        <taxon>Verrucomicrobiota</taxon>
        <taxon>Opitutia</taxon>
        <taxon>Opitutales</taxon>
        <taxon>Opitutaceae</taxon>
        <taxon>Termitidicoccus</taxon>
    </lineage>
</organism>
<proteinExistence type="predicted"/>
<dbReference type="AlphaFoldDB" id="A0A178ILF7"/>
<keyword evidence="1" id="KW-0472">Membrane</keyword>
<name>A0A178ILF7_9BACT</name>
<sequence>MKHAARIFLLVTGAALLAHYLPFGWHILTAKRQRAPVVYYSDTGAGFLFIRMEGTGGNTRVLYTDATGRTLERDAFESLLPLTYYAQLYKNGTMPKEIGGVAIIPGALRREQFNLRVRPEQLDTPLVPLLPVFEADDGRARLEPPPDFMRITGAAASTPPDARGRAIEFLDPKTNTILPEKSALYSDAFARARFVFPVTAAGSNPTSLKPYDEGIYLADAGGQTFLLRQERGQPVLLRVADHAADPEAWRALRPRHIIVNEIETRELRALIIDADGKPWLAVGENHRLVPLPVTHYNPASDALSLRGNLLHRLIVVQTDTTLEAVALDRDYRILDRHEETLPDPEARPAARVGRVLFPLAWWLSDSTSGYLGFHFRATTRDLLPAAFGLNALLLAAHVIILRRRKTLTPARLPDLAATAVLGLCGLIPALLLPRSD</sequence>
<gene>
    <name evidence="2" type="ORF">AW736_06575</name>
</gene>
<feature type="transmembrane region" description="Helical" evidence="1">
    <location>
        <begin position="382"/>
        <end position="400"/>
    </location>
</feature>
<dbReference type="OrthoDB" id="5365245at2"/>
<reference evidence="2 3" key="1">
    <citation type="submission" date="2016-01" db="EMBL/GenBank/DDBJ databases">
        <title>High potential of lignocellulose degradation of a new Verrucomicrobia species.</title>
        <authorList>
            <person name="Wang Y."/>
            <person name="Shi Y."/>
            <person name="Qiu Z."/>
            <person name="Liu S."/>
            <person name="Yang H."/>
        </authorList>
    </citation>
    <scope>NUCLEOTIDE SEQUENCE [LARGE SCALE GENOMIC DNA]</scope>
    <source>
        <strain evidence="2 3">TSB47</strain>
    </source>
</reference>
<dbReference type="RefSeq" id="WP_068769393.1">
    <property type="nucleotide sequence ID" value="NZ_CP109796.1"/>
</dbReference>
<protein>
    <recommendedName>
        <fullName evidence="4">DUF4857 domain-containing protein</fullName>
    </recommendedName>
</protein>
<dbReference type="InterPro" id="IPR032333">
    <property type="entry name" value="DUF4857"/>
</dbReference>
<dbReference type="EMBL" id="LRRQ01000050">
    <property type="protein sequence ID" value="OAM90704.1"/>
    <property type="molecule type" value="Genomic_DNA"/>
</dbReference>
<evidence type="ECO:0000313" key="3">
    <source>
        <dbReference type="Proteomes" id="UP000078486"/>
    </source>
</evidence>
<keyword evidence="1" id="KW-0812">Transmembrane</keyword>
<evidence type="ECO:0000313" key="2">
    <source>
        <dbReference type="EMBL" id="OAM90704.1"/>
    </source>
</evidence>
<comment type="caution">
    <text evidence="2">The sequence shown here is derived from an EMBL/GenBank/DDBJ whole genome shotgun (WGS) entry which is preliminary data.</text>
</comment>
<evidence type="ECO:0008006" key="4">
    <source>
        <dbReference type="Google" id="ProtNLM"/>
    </source>
</evidence>
<accession>A0A178ILF7</accession>
<keyword evidence="1" id="KW-1133">Transmembrane helix</keyword>
<keyword evidence="3" id="KW-1185">Reference proteome</keyword>